<dbReference type="SUPFAM" id="SSF52091">
    <property type="entry name" value="SpoIIaa-like"/>
    <property type="match status" value="1"/>
</dbReference>
<evidence type="ECO:0000313" key="2">
    <source>
        <dbReference type="EMBL" id="EDM74923.1"/>
    </source>
</evidence>
<dbReference type="PANTHER" id="PTHR33745:SF1">
    <property type="entry name" value="RSBT ANTAGONIST PROTEIN RSBS"/>
    <property type="match status" value="1"/>
</dbReference>
<sequence>MSMKEHFGEVLLSHLTDLANSRCRVTEADVLAEDDPTSAQILAGLMMLHQELELREHERAEAERRNLELSTPVLEVGHRVVLMPLVGVVDLGRSEQMIERALEAVSTKGARVLVVDITGVPDIDAGVAAKLVATFRAVGLLGARTILTGVSPTNAQRLLTLDIDLSEMTIQRSLGAGLEAAYAMTRPERAADPVGGHRLNDRPRGPR</sequence>
<gene>
    <name evidence="2" type="ORF">PPSIR1_20804</name>
</gene>
<protein>
    <submittedName>
        <fullName evidence="2">Putative sigma activity regulator</fullName>
    </submittedName>
</protein>
<accession>A6GGS6</accession>
<dbReference type="InterPro" id="IPR051932">
    <property type="entry name" value="Bact_StressResp_Reg"/>
</dbReference>
<comment type="caution">
    <text evidence="2">The sequence shown here is derived from an EMBL/GenBank/DDBJ whole genome shotgun (WGS) entry which is preliminary data.</text>
</comment>
<dbReference type="EMBL" id="ABCS01000110">
    <property type="protein sequence ID" value="EDM74923.1"/>
    <property type="molecule type" value="Genomic_DNA"/>
</dbReference>
<dbReference type="OrthoDB" id="5488593at2"/>
<dbReference type="eggNOG" id="COG1366">
    <property type="taxonomic scope" value="Bacteria"/>
</dbReference>
<dbReference type="STRING" id="391625.PPSIR1_20804"/>
<dbReference type="CDD" id="cd07041">
    <property type="entry name" value="STAS_RsbR_RsbS_like"/>
    <property type="match status" value="1"/>
</dbReference>
<dbReference type="Gene3D" id="3.30.750.24">
    <property type="entry name" value="STAS domain"/>
    <property type="match status" value="1"/>
</dbReference>
<dbReference type="Pfam" id="PF01740">
    <property type="entry name" value="STAS"/>
    <property type="match status" value="1"/>
</dbReference>
<dbReference type="Proteomes" id="UP000005801">
    <property type="component" value="Unassembled WGS sequence"/>
</dbReference>
<evidence type="ECO:0000313" key="3">
    <source>
        <dbReference type="Proteomes" id="UP000005801"/>
    </source>
</evidence>
<keyword evidence="3" id="KW-1185">Reference proteome</keyword>
<dbReference type="InterPro" id="IPR002645">
    <property type="entry name" value="STAS_dom"/>
</dbReference>
<organism evidence="2 3">
    <name type="scientific">Plesiocystis pacifica SIR-1</name>
    <dbReference type="NCBI Taxonomy" id="391625"/>
    <lineage>
        <taxon>Bacteria</taxon>
        <taxon>Pseudomonadati</taxon>
        <taxon>Myxococcota</taxon>
        <taxon>Polyangia</taxon>
        <taxon>Nannocystales</taxon>
        <taxon>Nannocystaceae</taxon>
        <taxon>Plesiocystis</taxon>
    </lineage>
</organism>
<dbReference type="AlphaFoldDB" id="A6GGS6"/>
<dbReference type="InterPro" id="IPR036513">
    <property type="entry name" value="STAS_dom_sf"/>
</dbReference>
<feature type="domain" description="STAS" evidence="1">
    <location>
        <begin position="70"/>
        <end position="181"/>
    </location>
</feature>
<dbReference type="PANTHER" id="PTHR33745">
    <property type="entry name" value="RSBT ANTAGONIST PROTEIN RSBS-RELATED"/>
    <property type="match status" value="1"/>
</dbReference>
<proteinExistence type="predicted"/>
<reference evidence="2 3" key="1">
    <citation type="submission" date="2007-06" db="EMBL/GenBank/DDBJ databases">
        <authorList>
            <person name="Shimkets L."/>
            <person name="Ferriera S."/>
            <person name="Johnson J."/>
            <person name="Kravitz S."/>
            <person name="Beeson K."/>
            <person name="Sutton G."/>
            <person name="Rogers Y.-H."/>
            <person name="Friedman R."/>
            <person name="Frazier M."/>
            <person name="Venter J.C."/>
        </authorList>
    </citation>
    <scope>NUCLEOTIDE SEQUENCE [LARGE SCALE GENOMIC DNA]</scope>
    <source>
        <strain evidence="2 3">SIR-1</strain>
    </source>
</reference>
<name>A6GGS6_9BACT</name>
<evidence type="ECO:0000259" key="1">
    <source>
        <dbReference type="PROSITE" id="PS50801"/>
    </source>
</evidence>
<dbReference type="PROSITE" id="PS50801">
    <property type="entry name" value="STAS"/>
    <property type="match status" value="1"/>
</dbReference>